<name>A0A6J4NQS8_9ACTN</name>
<keyword evidence="9" id="KW-0234">DNA repair</keyword>
<dbReference type="GO" id="GO:0008270">
    <property type="term" value="F:zinc ion binding"/>
    <property type="evidence" value="ECO:0007669"/>
    <property type="project" value="UniProtKB-KW"/>
</dbReference>
<dbReference type="InterPro" id="IPR015886">
    <property type="entry name" value="H2TH_FPG"/>
</dbReference>
<protein>
    <recommendedName>
        <fullName evidence="2">DNA-(apurinic or apyrimidinic site) lyase</fullName>
        <ecNumber evidence="2">4.2.99.18</ecNumber>
    </recommendedName>
</protein>
<keyword evidence="5 13" id="KW-0863">Zinc-finger</keyword>
<dbReference type="GO" id="GO:0000703">
    <property type="term" value="F:oxidized pyrimidine nucleobase lesion DNA N-glycosylase activity"/>
    <property type="evidence" value="ECO:0007669"/>
    <property type="project" value="TreeGrafter"/>
</dbReference>
<dbReference type="EC" id="4.2.99.18" evidence="2"/>
<dbReference type="InterPro" id="IPR010979">
    <property type="entry name" value="Ribosomal_uS13-like_H2TH"/>
</dbReference>
<evidence type="ECO:0000256" key="4">
    <source>
        <dbReference type="ARBA" id="ARBA00022763"/>
    </source>
</evidence>
<evidence type="ECO:0000256" key="3">
    <source>
        <dbReference type="ARBA" id="ARBA00022723"/>
    </source>
</evidence>
<sequence length="268" mass="30636">MCSNGCMPEGDTVWRACQRLHSVLAGRRLTRGELRVPRFATTNLTGTEVAEVVSRGKHQLFRLSSSYTLHVHFRMDGTWRIFGKRAKWSGGEEFQIRAILGTDEHDVVGYRLPVVELVETSAEDTVVGHLGPDLLGPGWDIEEALRRLRKHPECTIGEALLDQRNLAGIGTFYRAEVLFLQGVHPRTAVGNVPRLERLVMRAQQLLYANRWRPEQTTTGDLRSTKRAWVFERSRQPCRRCGTQIQTEDFGPTGQERRSFWCPRCQPRL</sequence>
<dbReference type="InterPro" id="IPR035937">
    <property type="entry name" value="FPG_N"/>
</dbReference>
<dbReference type="SUPFAM" id="SSF46946">
    <property type="entry name" value="S13-like H2TH domain"/>
    <property type="match status" value="1"/>
</dbReference>
<evidence type="ECO:0000259" key="14">
    <source>
        <dbReference type="PROSITE" id="PS51066"/>
    </source>
</evidence>
<dbReference type="CDD" id="cd08971">
    <property type="entry name" value="AcNei2_N"/>
    <property type="match status" value="1"/>
</dbReference>
<dbReference type="EMBL" id="CADCUO010000082">
    <property type="protein sequence ID" value="CAA9389116.1"/>
    <property type="molecule type" value="Genomic_DNA"/>
</dbReference>
<evidence type="ECO:0000256" key="13">
    <source>
        <dbReference type="PROSITE-ProRule" id="PRU00391"/>
    </source>
</evidence>
<dbReference type="SMART" id="SM00898">
    <property type="entry name" value="Fapy_DNA_glyco"/>
    <property type="match status" value="1"/>
</dbReference>
<evidence type="ECO:0000256" key="7">
    <source>
        <dbReference type="ARBA" id="ARBA00022833"/>
    </source>
</evidence>
<comment type="similarity">
    <text evidence="1">Belongs to the FPG family.</text>
</comment>
<proteinExistence type="inferred from homology"/>
<keyword evidence="3" id="KW-0479">Metal-binding</keyword>
<dbReference type="PROSITE" id="PS51066">
    <property type="entry name" value="ZF_FPG_2"/>
    <property type="match status" value="1"/>
</dbReference>
<evidence type="ECO:0000256" key="6">
    <source>
        <dbReference type="ARBA" id="ARBA00022801"/>
    </source>
</evidence>
<organism evidence="16">
    <name type="scientific">uncultured Propionibacteriaceae bacterium</name>
    <dbReference type="NCBI Taxonomy" id="257457"/>
    <lineage>
        <taxon>Bacteria</taxon>
        <taxon>Bacillati</taxon>
        <taxon>Actinomycetota</taxon>
        <taxon>Actinomycetes</taxon>
        <taxon>Propionibacteriales</taxon>
        <taxon>Propionibacteriaceae</taxon>
        <taxon>environmental samples</taxon>
    </lineage>
</organism>
<evidence type="ECO:0000256" key="11">
    <source>
        <dbReference type="ARBA" id="ARBA00023268"/>
    </source>
</evidence>
<evidence type="ECO:0000256" key="2">
    <source>
        <dbReference type="ARBA" id="ARBA00012720"/>
    </source>
</evidence>
<evidence type="ECO:0000256" key="12">
    <source>
        <dbReference type="ARBA" id="ARBA00023295"/>
    </source>
</evidence>
<dbReference type="Gene3D" id="1.10.8.50">
    <property type="match status" value="1"/>
</dbReference>
<keyword evidence="6 16" id="KW-0378">Hydrolase</keyword>
<keyword evidence="12 16" id="KW-0326">Glycosidase</keyword>
<dbReference type="PANTHER" id="PTHR42697:SF1">
    <property type="entry name" value="ENDONUCLEASE 8"/>
    <property type="match status" value="1"/>
</dbReference>
<dbReference type="GO" id="GO:0003684">
    <property type="term" value="F:damaged DNA binding"/>
    <property type="evidence" value="ECO:0007669"/>
    <property type="project" value="InterPro"/>
</dbReference>
<keyword evidence="4" id="KW-0227">DNA damage</keyword>
<evidence type="ECO:0000256" key="1">
    <source>
        <dbReference type="ARBA" id="ARBA00009409"/>
    </source>
</evidence>
<feature type="domain" description="FPG-type" evidence="14">
    <location>
        <begin position="228"/>
        <end position="266"/>
    </location>
</feature>
<dbReference type="InterPro" id="IPR012319">
    <property type="entry name" value="FPG_cat"/>
</dbReference>
<dbReference type="PROSITE" id="PS51068">
    <property type="entry name" value="FPG_CAT"/>
    <property type="match status" value="1"/>
</dbReference>
<keyword evidence="8" id="KW-0238">DNA-binding</keyword>
<dbReference type="PANTHER" id="PTHR42697">
    <property type="entry name" value="ENDONUCLEASE 8"/>
    <property type="match status" value="1"/>
</dbReference>
<dbReference type="InterPro" id="IPR000214">
    <property type="entry name" value="Znf_DNA_glyclase/AP_lyase"/>
</dbReference>
<feature type="domain" description="Formamidopyrimidine-DNA glycosylase catalytic" evidence="15">
    <location>
        <begin position="8"/>
        <end position="95"/>
    </location>
</feature>
<keyword evidence="11" id="KW-0511">Multifunctional enzyme</keyword>
<dbReference type="Gene3D" id="3.20.190.10">
    <property type="entry name" value="MutM-like, N-terminal"/>
    <property type="match status" value="1"/>
</dbReference>
<accession>A0A6J4NQS8</accession>
<evidence type="ECO:0000256" key="5">
    <source>
        <dbReference type="ARBA" id="ARBA00022771"/>
    </source>
</evidence>
<evidence type="ECO:0000256" key="8">
    <source>
        <dbReference type="ARBA" id="ARBA00023125"/>
    </source>
</evidence>
<dbReference type="SUPFAM" id="SSF57716">
    <property type="entry name" value="Glucocorticoid receptor-like (DNA-binding domain)"/>
    <property type="match status" value="1"/>
</dbReference>
<dbReference type="GO" id="GO:0006284">
    <property type="term" value="P:base-excision repair"/>
    <property type="evidence" value="ECO:0007669"/>
    <property type="project" value="InterPro"/>
</dbReference>
<dbReference type="SMART" id="SM01232">
    <property type="entry name" value="H2TH"/>
    <property type="match status" value="1"/>
</dbReference>
<dbReference type="GO" id="GO:0140078">
    <property type="term" value="F:class I DNA-(apurinic or apyrimidinic site) endonuclease activity"/>
    <property type="evidence" value="ECO:0007669"/>
    <property type="project" value="UniProtKB-EC"/>
</dbReference>
<keyword evidence="7" id="KW-0862">Zinc</keyword>
<gene>
    <name evidence="16" type="ORF">AVDCRST_MAG75-1463</name>
</gene>
<dbReference type="SUPFAM" id="SSF81624">
    <property type="entry name" value="N-terminal domain of MutM-like DNA repair proteins"/>
    <property type="match status" value="1"/>
</dbReference>
<dbReference type="Pfam" id="PF01149">
    <property type="entry name" value="Fapy_DNA_glyco"/>
    <property type="match status" value="1"/>
</dbReference>
<keyword evidence="10" id="KW-0456">Lyase</keyword>
<reference evidence="16" key="1">
    <citation type="submission" date="2020-02" db="EMBL/GenBank/DDBJ databases">
        <authorList>
            <person name="Meier V. D."/>
        </authorList>
    </citation>
    <scope>NUCLEOTIDE SEQUENCE</scope>
    <source>
        <strain evidence="16">AVDCRST_MAG75</strain>
    </source>
</reference>
<dbReference type="Pfam" id="PF06831">
    <property type="entry name" value="H2TH"/>
    <property type="match status" value="1"/>
</dbReference>
<evidence type="ECO:0000256" key="10">
    <source>
        <dbReference type="ARBA" id="ARBA00023239"/>
    </source>
</evidence>
<dbReference type="AlphaFoldDB" id="A0A6J4NQS8"/>
<evidence type="ECO:0000313" key="16">
    <source>
        <dbReference type="EMBL" id="CAA9389116.1"/>
    </source>
</evidence>
<evidence type="ECO:0000259" key="15">
    <source>
        <dbReference type="PROSITE" id="PS51068"/>
    </source>
</evidence>
<dbReference type="InterPro" id="IPR044090">
    <property type="entry name" value="Nei2_N"/>
</dbReference>
<evidence type="ECO:0000256" key="9">
    <source>
        <dbReference type="ARBA" id="ARBA00023204"/>
    </source>
</evidence>